<sequence length="365" mass="39358">MWTPTRSSSPMTVLQGVAVTLTAVMTLCTASLSRCPENYYMTSDSDACRPCSTCPKNQIIRRPCTKDSNTLCGPFVEFHEFHQAPRPSLDVGDLPSPDEGGGGGGGVLLGVGGDGMGWGGDSDSNRSKKIKDLLESLDKEPTSEHHNHNSKKHGPHHNHHHKGGHPGAGRGKGENQLGKDPEGYDEHVEVYPDVSGSRNPSSFPGYHNGVASRPRQQDKQVPSLTSPDDGENQWKVLALALIVVLCVVCVFLIVFVFVVCYMRSRRAHMKKVLYSAGNSPMARSTARSTAFNANSYVPVFTHAQGRAGTSGGAMSAPPCGMVDSSYLYSEEYDADHSGQTISTTKSSDYVYFKTPQNGSNNVHDV</sequence>
<comment type="caution">
    <text evidence="1">Lacks conserved residue(s) required for the propagation of feature annotation.</text>
</comment>
<keyword evidence="7" id="KW-1185">Reference proteome</keyword>
<evidence type="ECO:0000256" key="1">
    <source>
        <dbReference type="PROSITE-ProRule" id="PRU00206"/>
    </source>
</evidence>
<protein>
    <recommendedName>
        <fullName evidence="5">TNFR-Cys domain-containing protein</fullName>
    </recommendedName>
</protein>
<feature type="transmembrane region" description="Helical" evidence="3">
    <location>
        <begin position="236"/>
        <end position="261"/>
    </location>
</feature>
<feature type="compositionally biased region" description="Basic and acidic residues" evidence="2">
    <location>
        <begin position="138"/>
        <end position="147"/>
    </location>
</feature>
<dbReference type="Pfam" id="PF00020">
    <property type="entry name" value="TNFR_c6"/>
    <property type="match status" value="1"/>
</dbReference>
<dbReference type="PROSITE" id="PS00652">
    <property type="entry name" value="TNFR_NGFR_1"/>
    <property type="match status" value="1"/>
</dbReference>
<keyword evidence="4" id="KW-0732">Signal</keyword>
<evidence type="ECO:0000256" key="4">
    <source>
        <dbReference type="SAM" id="SignalP"/>
    </source>
</evidence>
<organism evidence="6 7">
    <name type="scientific">Littorina saxatilis</name>
    <dbReference type="NCBI Taxonomy" id="31220"/>
    <lineage>
        <taxon>Eukaryota</taxon>
        <taxon>Metazoa</taxon>
        <taxon>Spiralia</taxon>
        <taxon>Lophotrochozoa</taxon>
        <taxon>Mollusca</taxon>
        <taxon>Gastropoda</taxon>
        <taxon>Caenogastropoda</taxon>
        <taxon>Littorinimorpha</taxon>
        <taxon>Littorinoidea</taxon>
        <taxon>Littorinidae</taxon>
        <taxon>Littorina</taxon>
    </lineage>
</organism>
<keyword evidence="1" id="KW-1015">Disulfide bond</keyword>
<dbReference type="InterPro" id="IPR001368">
    <property type="entry name" value="TNFR/NGFR_Cys_rich_reg"/>
</dbReference>
<feature type="disulfide bond" evidence="1">
    <location>
        <begin position="51"/>
        <end position="64"/>
    </location>
</feature>
<keyword evidence="3" id="KW-0472">Membrane</keyword>
<keyword evidence="3" id="KW-0812">Transmembrane</keyword>
<feature type="compositionally biased region" description="Gly residues" evidence="2">
    <location>
        <begin position="99"/>
        <end position="120"/>
    </location>
</feature>
<feature type="domain" description="TNFR-Cys" evidence="5">
    <location>
        <begin position="34"/>
        <end position="72"/>
    </location>
</feature>
<feature type="region of interest" description="Disordered" evidence="2">
    <location>
        <begin position="86"/>
        <end position="126"/>
    </location>
</feature>
<accession>A0AAN9B5I8</accession>
<evidence type="ECO:0000256" key="3">
    <source>
        <dbReference type="SAM" id="Phobius"/>
    </source>
</evidence>
<name>A0AAN9B5I8_9CAEN</name>
<evidence type="ECO:0000313" key="6">
    <source>
        <dbReference type="EMBL" id="KAK7099307.1"/>
    </source>
</evidence>
<evidence type="ECO:0000313" key="7">
    <source>
        <dbReference type="Proteomes" id="UP001374579"/>
    </source>
</evidence>
<dbReference type="AlphaFoldDB" id="A0AAN9B5I8"/>
<dbReference type="PROSITE" id="PS50050">
    <property type="entry name" value="TNFR_NGFR_2"/>
    <property type="match status" value="1"/>
</dbReference>
<evidence type="ECO:0000256" key="2">
    <source>
        <dbReference type="SAM" id="MobiDB-lite"/>
    </source>
</evidence>
<comment type="caution">
    <text evidence="6">The sequence shown here is derived from an EMBL/GenBank/DDBJ whole genome shotgun (WGS) entry which is preliminary data.</text>
</comment>
<proteinExistence type="predicted"/>
<dbReference type="SMART" id="SM00208">
    <property type="entry name" value="TNFR"/>
    <property type="match status" value="1"/>
</dbReference>
<dbReference type="Gene3D" id="2.10.50.10">
    <property type="entry name" value="Tumor Necrosis Factor Receptor, subunit A, domain 2"/>
    <property type="match status" value="1"/>
</dbReference>
<feature type="chain" id="PRO_5042897074" description="TNFR-Cys domain-containing protein" evidence="4">
    <location>
        <begin position="31"/>
        <end position="365"/>
    </location>
</feature>
<feature type="compositionally biased region" description="Basic and acidic residues" evidence="2">
    <location>
        <begin position="171"/>
        <end position="190"/>
    </location>
</feature>
<feature type="region of interest" description="Disordered" evidence="2">
    <location>
        <begin position="138"/>
        <end position="229"/>
    </location>
</feature>
<dbReference type="Proteomes" id="UP001374579">
    <property type="component" value="Unassembled WGS sequence"/>
</dbReference>
<gene>
    <name evidence="6" type="ORF">V1264_003461</name>
</gene>
<feature type="compositionally biased region" description="Basic residues" evidence="2">
    <location>
        <begin position="148"/>
        <end position="164"/>
    </location>
</feature>
<keyword evidence="3" id="KW-1133">Transmembrane helix</keyword>
<reference evidence="6 7" key="1">
    <citation type="submission" date="2024-02" db="EMBL/GenBank/DDBJ databases">
        <title>Chromosome-scale genome assembly of the rough periwinkle Littorina saxatilis.</title>
        <authorList>
            <person name="De Jode A."/>
            <person name="Faria R."/>
            <person name="Formenti G."/>
            <person name="Sims Y."/>
            <person name="Smith T.P."/>
            <person name="Tracey A."/>
            <person name="Wood J.M.D."/>
            <person name="Zagrodzka Z.B."/>
            <person name="Johannesson K."/>
            <person name="Butlin R.K."/>
            <person name="Leder E.H."/>
        </authorList>
    </citation>
    <scope>NUCLEOTIDE SEQUENCE [LARGE SCALE GENOMIC DNA]</scope>
    <source>
        <strain evidence="6">Snail1</strain>
        <tissue evidence="6">Muscle</tissue>
    </source>
</reference>
<feature type="disulfide bond" evidence="1">
    <location>
        <begin position="54"/>
        <end position="72"/>
    </location>
</feature>
<evidence type="ECO:0000259" key="5">
    <source>
        <dbReference type="PROSITE" id="PS50050"/>
    </source>
</evidence>
<feature type="signal peptide" evidence="4">
    <location>
        <begin position="1"/>
        <end position="30"/>
    </location>
</feature>
<dbReference type="EMBL" id="JBAMIC010000012">
    <property type="protein sequence ID" value="KAK7099307.1"/>
    <property type="molecule type" value="Genomic_DNA"/>
</dbReference>
<feature type="repeat" description="TNFR-Cys" evidence="1">
    <location>
        <begin position="34"/>
        <end position="72"/>
    </location>
</feature>